<dbReference type="RefSeq" id="WP_006884591.1">
    <property type="nucleotide sequence ID" value="NZ_AOIU01000033.1"/>
</dbReference>
<dbReference type="GO" id="GO:0070897">
    <property type="term" value="P:transcription preinitiation complex assembly"/>
    <property type="evidence" value="ECO:0007669"/>
    <property type="project" value="InterPro"/>
</dbReference>
<comment type="caution">
    <text evidence="4">The sequence shown here is derived from an EMBL/GenBank/DDBJ whole genome shotgun (WGS) entry which is preliminary data.</text>
</comment>
<dbReference type="InterPro" id="IPR000812">
    <property type="entry name" value="TFIIB"/>
</dbReference>
<dbReference type="Proteomes" id="UP000011626">
    <property type="component" value="Unassembled WGS sequence"/>
</dbReference>
<evidence type="ECO:0000256" key="1">
    <source>
        <dbReference type="ARBA" id="ARBA00023015"/>
    </source>
</evidence>
<dbReference type="OrthoDB" id="351312at2157"/>
<organism evidence="4 5">
    <name type="scientific">Halosimplex carlsbadense 2-9-1</name>
    <dbReference type="NCBI Taxonomy" id="797114"/>
    <lineage>
        <taxon>Archaea</taxon>
        <taxon>Methanobacteriati</taxon>
        <taxon>Methanobacteriota</taxon>
        <taxon>Stenosarchaea group</taxon>
        <taxon>Halobacteria</taxon>
        <taxon>Halobacteriales</taxon>
        <taxon>Haloarculaceae</taxon>
        <taxon>Halosimplex</taxon>
    </lineage>
</organism>
<evidence type="ECO:0000313" key="5">
    <source>
        <dbReference type="Proteomes" id="UP000011626"/>
    </source>
</evidence>
<evidence type="ECO:0000313" key="4">
    <source>
        <dbReference type="EMBL" id="ELZ23512.1"/>
    </source>
</evidence>
<evidence type="ECO:0000259" key="3">
    <source>
        <dbReference type="Pfam" id="PF00382"/>
    </source>
</evidence>
<name>M0CMB4_9EURY</name>
<dbReference type="Pfam" id="PF00382">
    <property type="entry name" value="TFIIB"/>
    <property type="match status" value="1"/>
</dbReference>
<accession>M0CMB4</accession>
<protein>
    <recommendedName>
        <fullName evidence="3">Transcription factor TFIIB cyclin-like domain-containing protein</fullName>
    </recommendedName>
</protein>
<dbReference type="PRINTS" id="PR00685">
    <property type="entry name" value="TIFACTORIIB"/>
</dbReference>
<dbReference type="InterPro" id="IPR013150">
    <property type="entry name" value="TFIIB_cyclin"/>
</dbReference>
<dbReference type="STRING" id="797114.C475_14603"/>
<dbReference type="GO" id="GO:0017025">
    <property type="term" value="F:TBP-class protein binding"/>
    <property type="evidence" value="ECO:0007669"/>
    <property type="project" value="InterPro"/>
</dbReference>
<keyword evidence="1" id="KW-0805">Transcription regulation</keyword>
<dbReference type="Gene3D" id="1.10.472.10">
    <property type="entry name" value="Cyclin-like"/>
    <property type="match status" value="1"/>
</dbReference>
<keyword evidence="2" id="KW-0804">Transcription</keyword>
<dbReference type="EMBL" id="AOIU01000033">
    <property type="protein sequence ID" value="ELZ23512.1"/>
    <property type="molecule type" value="Genomic_DNA"/>
</dbReference>
<proteinExistence type="predicted"/>
<dbReference type="InterPro" id="IPR036915">
    <property type="entry name" value="Cyclin-like_sf"/>
</dbReference>
<keyword evidence="5" id="KW-1185">Reference proteome</keyword>
<gene>
    <name evidence="4" type="ORF">C475_14603</name>
</gene>
<sequence length="206" mass="23136">MTDRDASLATDGGLPLAHEQVDEIIDDLNLSDDVRETATEFAKRADYEHPINRAPSTIAASVVYYVALLKNEERSQKAVGYTADVSEVAIRECYQEIADLESDRVAEMQREAHREARWEKFMDLSEDGWDDPGQCWDHEDCPRDGCDGELQQQDRFNAMCLTCENAWGHVRDQTTHYLQNEDGEIVVEKPVAAADGGTEPDGGVDR</sequence>
<evidence type="ECO:0000256" key="2">
    <source>
        <dbReference type="ARBA" id="ARBA00023163"/>
    </source>
</evidence>
<reference evidence="4 5" key="1">
    <citation type="journal article" date="2014" name="PLoS Genet.">
        <title>Phylogenetically driven sequencing of extremely halophilic archaea reveals strategies for static and dynamic osmo-response.</title>
        <authorList>
            <person name="Becker E.A."/>
            <person name="Seitzer P.M."/>
            <person name="Tritt A."/>
            <person name="Larsen D."/>
            <person name="Krusor M."/>
            <person name="Yao A.I."/>
            <person name="Wu D."/>
            <person name="Madern D."/>
            <person name="Eisen J.A."/>
            <person name="Darling A.E."/>
            <person name="Facciotti M.T."/>
        </authorList>
    </citation>
    <scope>NUCLEOTIDE SEQUENCE [LARGE SCALE GENOMIC DNA]</scope>
    <source>
        <strain evidence="4 5">2-9-1</strain>
    </source>
</reference>
<dbReference type="SUPFAM" id="SSF47954">
    <property type="entry name" value="Cyclin-like"/>
    <property type="match status" value="1"/>
</dbReference>
<feature type="domain" description="Transcription factor TFIIB cyclin-like" evidence="3">
    <location>
        <begin position="17"/>
        <end position="98"/>
    </location>
</feature>
<dbReference type="AlphaFoldDB" id="M0CMB4"/>